<dbReference type="Pfam" id="PF00912">
    <property type="entry name" value="Transgly"/>
    <property type="match status" value="1"/>
</dbReference>
<dbReference type="InterPro" id="IPR036950">
    <property type="entry name" value="PBP_transglycosylase"/>
</dbReference>
<feature type="domain" description="Glycosyl transferase family 51" evidence="2">
    <location>
        <begin position="108"/>
        <end position="191"/>
    </location>
</feature>
<dbReference type="AlphaFoldDB" id="A0AAU7Y0S1"/>
<evidence type="ECO:0000259" key="2">
    <source>
        <dbReference type="Pfam" id="PF00912"/>
    </source>
</evidence>
<keyword evidence="1" id="KW-0812">Transmembrane</keyword>
<dbReference type="EMBL" id="CP158373">
    <property type="protein sequence ID" value="XBY63241.1"/>
    <property type="molecule type" value="Genomic_DNA"/>
</dbReference>
<dbReference type="SUPFAM" id="SSF53955">
    <property type="entry name" value="Lysozyme-like"/>
    <property type="match status" value="1"/>
</dbReference>
<keyword evidence="1" id="KW-0472">Membrane</keyword>
<dbReference type="InterPro" id="IPR023346">
    <property type="entry name" value="Lysozyme-like_dom_sf"/>
</dbReference>
<evidence type="ECO:0000256" key="1">
    <source>
        <dbReference type="SAM" id="Phobius"/>
    </source>
</evidence>
<dbReference type="Gene3D" id="1.10.3810.10">
    <property type="entry name" value="Biosynthetic peptidoglycan transglycosylase-like"/>
    <property type="match status" value="1"/>
</dbReference>
<keyword evidence="1" id="KW-1133">Transmembrane helix</keyword>
<accession>A0AAU7Y0S1</accession>
<evidence type="ECO:0000313" key="3">
    <source>
        <dbReference type="EMBL" id="XBY63241.1"/>
    </source>
</evidence>
<organism evidence="3">
    <name type="scientific">Pseudomonas solani</name>
    <dbReference type="NCBI Taxonomy" id="2731552"/>
    <lineage>
        <taxon>Bacteria</taxon>
        <taxon>Pseudomonadati</taxon>
        <taxon>Pseudomonadota</taxon>
        <taxon>Gammaproteobacteria</taxon>
        <taxon>Pseudomonadales</taxon>
        <taxon>Pseudomonadaceae</taxon>
        <taxon>Pseudomonas</taxon>
    </lineage>
</organism>
<name>A0AAU7Y0S1_9PSED</name>
<protein>
    <submittedName>
        <fullName evidence="3">Transglycosylase domain-containing protein</fullName>
    </submittedName>
</protein>
<sequence>MNARTYTPLSIARALLRWLLRLLLVLLLIPVVAYLYFVATRFLPAKPGLDAAMAPYQGPAPHLRMLRDIVWADAQGYMRLPSLPSWMNEPDVRLTGYLARLISMEGERPRYTLQRHLGDLAWQLSLNISYDRESITSLWSAKAFSPAGAGMEAAALHYFNRPLHELECHDLAALVVMVRAPRRFAPGSAASEERIRATGLEAACRQPMTDNAETP</sequence>
<dbReference type="InterPro" id="IPR001264">
    <property type="entry name" value="Glyco_trans_51"/>
</dbReference>
<dbReference type="RefSeq" id="WP_350446977.1">
    <property type="nucleotide sequence ID" value="NZ_CP158373.1"/>
</dbReference>
<reference evidence="3" key="1">
    <citation type="submission" date="2023-08" db="EMBL/GenBank/DDBJ databases">
        <title>Increased levels of nutrients transform a symbiont into a lethal pathobiont.</title>
        <authorList>
            <person name="Lachnit T."/>
            <person name="Ulrich L."/>
            <person name="Willmer F.M."/>
            <person name="Hasenbein T."/>
            <person name="Steiner L.X."/>
            <person name="Wolters M."/>
            <person name="Herbst E.M."/>
            <person name="Deines P."/>
        </authorList>
    </citation>
    <scope>NUCLEOTIDE SEQUENCE</scope>
    <source>
        <strain evidence="3">T3</strain>
    </source>
</reference>
<feature type="transmembrane region" description="Helical" evidence="1">
    <location>
        <begin position="18"/>
        <end position="39"/>
    </location>
</feature>
<proteinExistence type="predicted"/>
<gene>
    <name evidence="3" type="ORF">ABS648_25370</name>
</gene>